<protein>
    <submittedName>
        <fullName evidence="2">Cupin</fullName>
    </submittedName>
</protein>
<dbReference type="AlphaFoldDB" id="A0A1Q2M389"/>
<dbReference type="CDD" id="cd20303">
    <property type="entry name" value="cupin_ChrR_1"/>
    <property type="match status" value="2"/>
</dbReference>
<name>A0A1Q2M389_9GAMM</name>
<evidence type="ECO:0000313" key="3">
    <source>
        <dbReference type="Proteomes" id="UP000188219"/>
    </source>
</evidence>
<feature type="domain" description="ChrR-like cupin" evidence="1">
    <location>
        <begin position="120"/>
        <end position="220"/>
    </location>
</feature>
<feature type="domain" description="ChrR-like cupin" evidence="1">
    <location>
        <begin position="11"/>
        <end position="114"/>
    </location>
</feature>
<evidence type="ECO:0000259" key="1">
    <source>
        <dbReference type="Pfam" id="PF12973"/>
    </source>
</evidence>
<dbReference type="SUPFAM" id="SSF51182">
    <property type="entry name" value="RmlC-like cupins"/>
    <property type="match status" value="2"/>
</dbReference>
<dbReference type="InterPro" id="IPR011051">
    <property type="entry name" value="RmlC_Cupin_sf"/>
</dbReference>
<dbReference type="RefSeq" id="WP_077400449.1">
    <property type="nucleotide sequence ID" value="NZ_CP019650.1"/>
</dbReference>
<dbReference type="InterPro" id="IPR014710">
    <property type="entry name" value="RmlC-like_jellyroll"/>
</dbReference>
<sequence length="222" mass="24906">MTTRINADFSQRVVVRPEQYDWVASPMPGVERMMLDRIGDEVARATSIVRYAPNSAFSPHIHSGGEEFLVLEGVFSDEHRDYGKGSYVRNPIGTSHTPKIGAEGATIFVKLHQFDEADKEQKVIDTSTQPWLPGLVGGLQVMPLHEYGTERVALVKWAPNTQFNSHQHWGGEEIFVIEGTFHDEYGSYPAGSWLRSPHFSRHTPFTKEDGALIYVKTGHLPS</sequence>
<dbReference type="OrthoDB" id="9801227at2"/>
<dbReference type="Pfam" id="PF12973">
    <property type="entry name" value="Cupin_7"/>
    <property type="match status" value="2"/>
</dbReference>
<dbReference type="Gene3D" id="2.60.120.10">
    <property type="entry name" value="Jelly Rolls"/>
    <property type="match status" value="1"/>
</dbReference>
<accession>A0A1Q2M389</accession>
<dbReference type="eggNOG" id="COG3806">
    <property type="taxonomic scope" value="Bacteria"/>
</dbReference>
<evidence type="ECO:0000313" key="2">
    <source>
        <dbReference type="EMBL" id="AQQ66682.1"/>
    </source>
</evidence>
<dbReference type="KEGG" id="maga:Mag101_02735"/>
<keyword evidence="3" id="KW-1185">Reference proteome</keyword>
<dbReference type="STRING" id="260552.Mag101_02735"/>
<dbReference type="Proteomes" id="UP000188219">
    <property type="component" value="Chromosome"/>
</dbReference>
<dbReference type="InterPro" id="IPR025979">
    <property type="entry name" value="ChrR-like_cupin_dom"/>
</dbReference>
<organism evidence="2 3">
    <name type="scientific">Microbulbifer agarilyticus</name>
    <dbReference type="NCBI Taxonomy" id="260552"/>
    <lineage>
        <taxon>Bacteria</taxon>
        <taxon>Pseudomonadati</taxon>
        <taxon>Pseudomonadota</taxon>
        <taxon>Gammaproteobacteria</taxon>
        <taxon>Cellvibrionales</taxon>
        <taxon>Microbulbiferaceae</taxon>
        <taxon>Microbulbifer</taxon>
    </lineage>
</organism>
<proteinExistence type="predicted"/>
<dbReference type="EMBL" id="CP019650">
    <property type="protein sequence ID" value="AQQ66682.1"/>
    <property type="molecule type" value="Genomic_DNA"/>
</dbReference>
<reference evidence="2" key="1">
    <citation type="submission" date="2017-02" db="EMBL/GenBank/DDBJ databases">
        <title>Genome of Microbulbifer agarilyticus GP101.</title>
        <authorList>
            <person name="Jung J."/>
            <person name="Bae S.S."/>
            <person name="Baek K."/>
        </authorList>
    </citation>
    <scope>NUCLEOTIDE SEQUENCE [LARGE SCALE GENOMIC DNA]</scope>
    <source>
        <strain evidence="2">GP101</strain>
    </source>
</reference>
<gene>
    <name evidence="2" type="ORF">Mag101_02735</name>
</gene>